<evidence type="ECO:0000256" key="3">
    <source>
        <dbReference type="ARBA" id="ARBA00022832"/>
    </source>
</evidence>
<accession>A0ABU7LBT8</accession>
<name>A0ABU7LBT8_9NOCA</name>
<keyword evidence="8" id="KW-1185">Reference proteome</keyword>
<dbReference type="EMBL" id="JAUTXY010000006">
    <property type="protein sequence ID" value="MEE2059011.1"/>
    <property type="molecule type" value="Genomic_DNA"/>
</dbReference>
<dbReference type="Proteomes" id="UP001336020">
    <property type="component" value="Unassembled WGS sequence"/>
</dbReference>
<dbReference type="RefSeq" id="WP_330134239.1">
    <property type="nucleotide sequence ID" value="NZ_JAUTXY010000006.1"/>
</dbReference>
<dbReference type="Pfam" id="PF00378">
    <property type="entry name" value="ECH_1"/>
    <property type="match status" value="1"/>
</dbReference>
<organism evidence="7 8">
    <name type="scientific">Rhodococcus artemisiae</name>
    <dbReference type="NCBI Taxonomy" id="714159"/>
    <lineage>
        <taxon>Bacteria</taxon>
        <taxon>Bacillati</taxon>
        <taxon>Actinomycetota</taxon>
        <taxon>Actinomycetes</taxon>
        <taxon>Mycobacteriales</taxon>
        <taxon>Nocardiaceae</taxon>
        <taxon>Rhodococcus</taxon>
    </lineage>
</organism>
<keyword evidence="3" id="KW-0443">Lipid metabolism</keyword>
<evidence type="ECO:0000256" key="1">
    <source>
        <dbReference type="ARBA" id="ARBA00002994"/>
    </source>
</evidence>
<dbReference type="PANTHER" id="PTHR11941">
    <property type="entry name" value="ENOYL-COA HYDRATASE-RELATED"/>
    <property type="match status" value="1"/>
</dbReference>
<proteinExistence type="inferred from homology"/>
<comment type="similarity">
    <text evidence="2 6">Belongs to the enoyl-CoA hydratase/isomerase family.</text>
</comment>
<dbReference type="Gene3D" id="3.90.226.10">
    <property type="entry name" value="2-enoyl-CoA Hydratase, Chain A, domain 1"/>
    <property type="match status" value="1"/>
</dbReference>
<evidence type="ECO:0000256" key="6">
    <source>
        <dbReference type="RuleBase" id="RU003707"/>
    </source>
</evidence>
<gene>
    <name evidence="7" type="ORF">Q7514_15930</name>
</gene>
<dbReference type="PROSITE" id="PS00166">
    <property type="entry name" value="ENOYL_COA_HYDRATASE"/>
    <property type="match status" value="1"/>
</dbReference>
<sequence>MNEHFSVTRTSEGTTALFTITRPERANALSHQVIDGLRTTVEYLPDGCDALVIMGSPTVFSAGADLGCVRGKCHDSRPIQPMLDELTAAIETAPFPVVALIEGPCVGAAVELSLTCDARIGTADASFRIPATEIGTVYRAGGVENLYRRLPFVALQSMLLLGSAVSAEKAQAWGLIDTVDGRKEALKTVDALVDRIRPRPQVFAAQKASLGIAARVISLSDEAHRQITDIRNENSGRPAAHVEERIR</sequence>
<keyword evidence="3" id="KW-0276">Fatty acid metabolism</keyword>
<evidence type="ECO:0000256" key="2">
    <source>
        <dbReference type="ARBA" id="ARBA00005254"/>
    </source>
</evidence>
<protein>
    <submittedName>
        <fullName evidence="7">Enoyl-CoA hydratase/isomerase family protein</fullName>
    </submittedName>
</protein>
<comment type="catalytic activity">
    <reaction evidence="5">
        <text>a 4-saturated-(3S)-3-hydroxyacyl-CoA = a (3E)-enoyl-CoA + H2O</text>
        <dbReference type="Rhea" id="RHEA:20724"/>
        <dbReference type="ChEBI" id="CHEBI:15377"/>
        <dbReference type="ChEBI" id="CHEBI:58521"/>
        <dbReference type="ChEBI" id="CHEBI:137480"/>
        <dbReference type="EC" id="4.2.1.17"/>
    </reaction>
</comment>
<evidence type="ECO:0000313" key="8">
    <source>
        <dbReference type="Proteomes" id="UP001336020"/>
    </source>
</evidence>
<reference evidence="7 8" key="1">
    <citation type="submission" date="2023-07" db="EMBL/GenBank/DDBJ databases">
        <authorList>
            <person name="Girao M."/>
            <person name="Carvalho M.F."/>
        </authorList>
    </citation>
    <scope>NUCLEOTIDE SEQUENCE [LARGE SCALE GENOMIC DNA]</scope>
    <source>
        <strain evidence="7 8">YIM65754</strain>
    </source>
</reference>
<comment type="function">
    <text evidence="1">Could possibly oxidize fatty acids using specific components.</text>
</comment>
<evidence type="ECO:0000256" key="5">
    <source>
        <dbReference type="ARBA" id="ARBA00023717"/>
    </source>
</evidence>
<dbReference type="InterPro" id="IPR029045">
    <property type="entry name" value="ClpP/crotonase-like_dom_sf"/>
</dbReference>
<dbReference type="SUPFAM" id="SSF52096">
    <property type="entry name" value="ClpP/crotonase"/>
    <property type="match status" value="1"/>
</dbReference>
<comment type="catalytic activity">
    <reaction evidence="4">
        <text>a (3S)-3-hydroxyacyl-CoA = a (2E)-enoyl-CoA + H2O</text>
        <dbReference type="Rhea" id="RHEA:16105"/>
        <dbReference type="ChEBI" id="CHEBI:15377"/>
        <dbReference type="ChEBI" id="CHEBI:57318"/>
        <dbReference type="ChEBI" id="CHEBI:58856"/>
        <dbReference type="EC" id="4.2.1.17"/>
    </reaction>
</comment>
<dbReference type="InterPro" id="IPR001753">
    <property type="entry name" value="Enoyl-CoA_hydra/iso"/>
</dbReference>
<evidence type="ECO:0000256" key="4">
    <source>
        <dbReference type="ARBA" id="ARBA00023709"/>
    </source>
</evidence>
<evidence type="ECO:0000313" key="7">
    <source>
        <dbReference type="EMBL" id="MEE2059011.1"/>
    </source>
</evidence>
<dbReference type="InterPro" id="IPR018376">
    <property type="entry name" value="Enoyl-CoA_hyd/isom_CS"/>
</dbReference>
<dbReference type="CDD" id="cd06558">
    <property type="entry name" value="crotonase-like"/>
    <property type="match status" value="1"/>
</dbReference>
<dbReference type="PANTHER" id="PTHR11941:SF54">
    <property type="entry name" value="ENOYL-COA HYDRATASE, MITOCHONDRIAL"/>
    <property type="match status" value="1"/>
</dbReference>
<comment type="caution">
    <text evidence="7">The sequence shown here is derived from an EMBL/GenBank/DDBJ whole genome shotgun (WGS) entry which is preliminary data.</text>
</comment>